<dbReference type="EMBL" id="CAJNOR010002120">
    <property type="protein sequence ID" value="CAF1250310.1"/>
    <property type="molecule type" value="Genomic_DNA"/>
</dbReference>
<feature type="transmembrane region" description="Helical" evidence="5">
    <location>
        <begin position="43"/>
        <end position="65"/>
    </location>
</feature>
<dbReference type="OrthoDB" id="422086at2759"/>
<dbReference type="PANTHER" id="PTHR12714">
    <property type="entry name" value="PROTEIN-S ISOPRENYLCYSTEINE O-METHYLTRANSFERASE"/>
    <property type="match status" value="1"/>
</dbReference>
<dbReference type="EC" id="2.1.1.100" evidence="5"/>
<dbReference type="GO" id="GO:0032259">
    <property type="term" value="P:methylation"/>
    <property type="evidence" value="ECO:0007669"/>
    <property type="project" value="UniProtKB-KW"/>
</dbReference>
<comment type="catalytic activity">
    <reaction evidence="5">
        <text>[protein]-C-terminal S-[(2E,6E)-farnesyl]-L-cysteine + S-adenosyl-L-methionine = [protein]-C-terminal S-[(2E,6E)-farnesyl]-L-cysteine methyl ester + S-adenosyl-L-homocysteine</text>
        <dbReference type="Rhea" id="RHEA:21672"/>
        <dbReference type="Rhea" id="RHEA-COMP:12125"/>
        <dbReference type="Rhea" id="RHEA-COMP:12126"/>
        <dbReference type="ChEBI" id="CHEBI:57856"/>
        <dbReference type="ChEBI" id="CHEBI:59789"/>
        <dbReference type="ChEBI" id="CHEBI:90510"/>
        <dbReference type="ChEBI" id="CHEBI:90511"/>
        <dbReference type="EC" id="2.1.1.100"/>
    </reaction>
</comment>
<feature type="transmembrane region" description="Helical" evidence="5">
    <location>
        <begin position="138"/>
        <end position="157"/>
    </location>
</feature>
<dbReference type="Pfam" id="PF04140">
    <property type="entry name" value="ICMT"/>
    <property type="match status" value="1"/>
</dbReference>
<keyword evidence="4 5" id="KW-0472">Membrane</keyword>
<dbReference type="Proteomes" id="UP000663828">
    <property type="component" value="Unassembled WGS sequence"/>
</dbReference>
<keyword evidence="2 5" id="KW-0812">Transmembrane</keyword>
<evidence type="ECO:0000256" key="3">
    <source>
        <dbReference type="ARBA" id="ARBA00022989"/>
    </source>
</evidence>
<keyword evidence="5" id="KW-0808">Transferase</keyword>
<keyword evidence="5" id="KW-0489">Methyltransferase</keyword>
<evidence type="ECO:0000313" key="7">
    <source>
        <dbReference type="EMBL" id="CAF1250310.1"/>
    </source>
</evidence>
<accession>A0A815A2J6</accession>
<keyword evidence="6" id="KW-0732">Signal</keyword>
<keyword evidence="3 5" id="KW-1133">Transmembrane helix</keyword>
<dbReference type="Gene3D" id="1.20.120.1630">
    <property type="match status" value="1"/>
</dbReference>
<dbReference type="InterPro" id="IPR007269">
    <property type="entry name" value="ICMT_MeTrfase"/>
</dbReference>
<dbReference type="Proteomes" id="UP000663852">
    <property type="component" value="Unassembled WGS sequence"/>
</dbReference>
<keyword evidence="5" id="KW-0949">S-adenosyl-L-methionine</keyword>
<comment type="similarity">
    <text evidence="5">Belongs to the class VI-like SAM-binding methyltransferase superfamily. Isoprenylcysteine carboxyl methyltransferase family.</text>
</comment>
<feature type="non-terminal residue" evidence="7">
    <location>
        <position position="184"/>
    </location>
</feature>
<sequence>MLQIFLLICTTLLYDKCNTNPNPSSSNDHVSCELFASNFAIKLVPNVSKLLVWISTLYQILYLILQSSSPTSIPTFFPQMSELTDPLPLTLVSMLGYMLMIIGGLGRVWCFKTLGRFFTFEVTIRDSHKLIKTGPYAYVRHLSYTFAIILITGMCLIHQQLGDLFPETYWTNIIFAPLSFFPRL</sequence>
<feature type="transmembrane region" description="Helical" evidence="5">
    <location>
        <begin position="86"/>
        <end position="109"/>
    </location>
</feature>
<feature type="signal peptide" evidence="6">
    <location>
        <begin position="1"/>
        <end position="19"/>
    </location>
</feature>
<name>A0A815A2J6_ADIRI</name>
<dbReference type="AlphaFoldDB" id="A0A815A2J6"/>
<reference evidence="7" key="1">
    <citation type="submission" date="2021-02" db="EMBL/GenBank/DDBJ databases">
        <authorList>
            <person name="Nowell W R."/>
        </authorList>
    </citation>
    <scope>NUCLEOTIDE SEQUENCE</scope>
</reference>
<comment type="caution">
    <text evidence="7">The sequence shown here is derived from an EMBL/GenBank/DDBJ whole genome shotgun (WGS) entry which is preliminary data.</text>
</comment>
<evidence type="ECO:0000256" key="1">
    <source>
        <dbReference type="ARBA" id="ARBA00004141"/>
    </source>
</evidence>
<dbReference type="GO" id="GO:0004671">
    <property type="term" value="F:protein C-terminal S-isoprenylcysteine carboxyl O-methyltransferase activity"/>
    <property type="evidence" value="ECO:0007669"/>
    <property type="project" value="UniProtKB-EC"/>
</dbReference>
<evidence type="ECO:0000256" key="2">
    <source>
        <dbReference type="ARBA" id="ARBA00022692"/>
    </source>
</evidence>
<evidence type="ECO:0000256" key="4">
    <source>
        <dbReference type="ARBA" id="ARBA00023136"/>
    </source>
</evidence>
<evidence type="ECO:0000256" key="5">
    <source>
        <dbReference type="RuleBase" id="RU362022"/>
    </source>
</evidence>
<gene>
    <name evidence="8" type="ORF">EDS130_LOCUS44223</name>
    <name evidence="7" type="ORF">XAT740_LOCUS26219</name>
</gene>
<organism evidence="7 9">
    <name type="scientific">Adineta ricciae</name>
    <name type="common">Rotifer</name>
    <dbReference type="NCBI Taxonomy" id="249248"/>
    <lineage>
        <taxon>Eukaryota</taxon>
        <taxon>Metazoa</taxon>
        <taxon>Spiralia</taxon>
        <taxon>Gnathifera</taxon>
        <taxon>Rotifera</taxon>
        <taxon>Eurotatoria</taxon>
        <taxon>Bdelloidea</taxon>
        <taxon>Adinetida</taxon>
        <taxon>Adinetidae</taxon>
        <taxon>Adineta</taxon>
    </lineage>
</organism>
<dbReference type="GO" id="GO:0005789">
    <property type="term" value="C:endoplasmic reticulum membrane"/>
    <property type="evidence" value="ECO:0007669"/>
    <property type="project" value="UniProtKB-SubCell"/>
</dbReference>
<evidence type="ECO:0000256" key="6">
    <source>
        <dbReference type="SAM" id="SignalP"/>
    </source>
</evidence>
<protein>
    <recommendedName>
        <fullName evidence="5">Protein-S-isoprenylcysteine O-methyltransferase</fullName>
        <ecNumber evidence="5">2.1.1.100</ecNumber>
    </recommendedName>
</protein>
<comment type="subcellular location">
    <subcellularLocation>
        <location evidence="5">Endoplasmic reticulum membrane</location>
        <topology evidence="5">Multi-pass membrane protein</topology>
    </subcellularLocation>
    <subcellularLocation>
        <location evidence="1">Membrane</location>
        <topology evidence="1">Multi-pass membrane protein</topology>
    </subcellularLocation>
</comment>
<dbReference type="PANTHER" id="PTHR12714:SF24">
    <property type="entry name" value="SLR1182 PROTEIN"/>
    <property type="match status" value="1"/>
</dbReference>
<dbReference type="EMBL" id="CAJNOJ010000822">
    <property type="protein sequence ID" value="CAF1526229.1"/>
    <property type="molecule type" value="Genomic_DNA"/>
</dbReference>
<keyword evidence="5" id="KW-0256">Endoplasmic reticulum</keyword>
<comment type="caution">
    <text evidence="5">Lacks conserved residue(s) required for the propagation of feature annotation.</text>
</comment>
<evidence type="ECO:0000313" key="8">
    <source>
        <dbReference type="EMBL" id="CAF1526229.1"/>
    </source>
</evidence>
<proteinExistence type="inferred from homology"/>
<evidence type="ECO:0000313" key="9">
    <source>
        <dbReference type="Proteomes" id="UP000663828"/>
    </source>
</evidence>
<keyword evidence="9" id="KW-1185">Reference proteome</keyword>
<feature type="chain" id="PRO_5035604946" description="Protein-S-isoprenylcysteine O-methyltransferase" evidence="6">
    <location>
        <begin position="20"/>
        <end position="184"/>
    </location>
</feature>